<reference evidence="3" key="1">
    <citation type="submission" date="2016-10" db="EMBL/GenBank/DDBJ databases">
        <authorList>
            <person name="Benchimol M."/>
            <person name="Almeida L.G."/>
            <person name="Vasconcelos A.T."/>
            <person name="Perreira-Neves A."/>
            <person name="Rosa I.A."/>
            <person name="Tasca T."/>
            <person name="Bogo M.R."/>
            <person name="de Souza W."/>
        </authorList>
    </citation>
    <scope>NUCLEOTIDE SEQUENCE [LARGE SCALE GENOMIC DNA]</scope>
    <source>
        <strain evidence="3">K</strain>
    </source>
</reference>
<evidence type="ECO:0000256" key="2">
    <source>
        <dbReference type="SAM" id="MobiDB-lite"/>
    </source>
</evidence>
<sequence>MKGNLKLEKGGWTPALRKTSIEIMDKIILRPVSILISDPRNGNINTFQGIREKLSKKKYSFLANWRDDVLKVFTTARSTGDQNIIDICAELEQYFMKKYSVLEKFSEFKFRDVLAKLINYEIPEEIPEELPEVAHEPVVEGTTPEQNNEAIPESEPIIEPTPELPAQEQAN</sequence>
<evidence type="ECO:0008006" key="5">
    <source>
        <dbReference type="Google" id="ProtNLM"/>
    </source>
</evidence>
<proteinExistence type="predicted"/>
<dbReference type="Proteomes" id="UP000179807">
    <property type="component" value="Unassembled WGS sequence"/>
</dbReference>
<dbReference type="GeneID" id="94841163"/>
<dbReference type="InterPro" id="IPR036427">
    <property type="entry name" value="Bromodomain-like_sf"/>
</dbReference>
<evidence type="ECO:0000256" key="1">
    <source>
        <dbReference type="ARBA" id="ARBA00023117"/>
    </source>
</evidence>
<protein>
    <recommendedName>
        <fullName evidence="5">Bromo domain-containing protein</fullName>
    </recommendedName>
</protein>
<keyword evidence="1" id="KW-0103">Bromodomain</keyword>
<dbReference type="OrthoDB" id="10435121at2759"/>
<evidence type="ECO:0000313" key="3">
    <source>
        <dbReference type="EMBL" id="OHT03654.1"/>
    </source>
</evidence>
<dbReference type="VEuPathDB" id="TrichDB:TRFO_28915"/>
<feature type="compositionally biased region" description="Low complexity" evidence="2">
    <location>
        <begin position="149"/>
        <end position="165"/>
    </location>
</feature>
<keyword evidence="4" id="KW-1185">Reference proteome</keyword>
<dbReference type="AlphaFoldDB" id="A0A1J4K1N3"/>
<gene>
    <name evidence="3" type="ORF">TRFO_28915</name>
</gene>
<organism evidence="3 4">
    <name type="scientific">Tritrichomonas foetus</name>
    <dbReference type="NCBI Taxonomy" id="1144522"/>
    <lineage>
        <taxon>Eukaryota</taxon>
        <taxon>Metamonada</taxon>
        <taxon>Parabasalia</taxon>
        <taxon>Tritrichomonadida</taxon>
        <taxon>Tritrichomonadidae</taxon>
        <taxon>Tritrichomonas</taxon>
    </lineage>
</organism>
<feature type="region of interest" description="Disordered" evidence="2">
    <location>
        <begin position="129"/>
        <end position="171"/>
    </location>
</feature>
<comment type="caution">
    <text evidence="3">The sequence shown here is derived from an EMBL/GenBank/DDBJ whole genome shotgun (WGS) entry which is preliminary data.</text>
</comment>
<dbReference type="SUPFAM" id="SSF47370">
    <property type="entry name" value="Bromodomain"/>
    <property type="match status" value="1"/>
</dbReference>
<name>A0A1J4K1N3_9EUKA</name>
<accession>A0A1J4K1N3</accession>
<evidence type="ECO:0000313" key="4">
    <source>
        <dbReference type="Proteomes" id="UP000179807"/>
    </source>
</evidence>
<dbReference type="EMBL" id="MLAK01000819">
    <property type="protein sequence ID" value="OHT03654.1"/>
    <property type="molecule type" value="Genomic_DNA"/>
</dbReference>
<dbReference type="RefSeq" id="XP_068356790.1">
    <property type="nucleotide sequence ID" value="XM_068506459.1"/>
</dbReference>